<evidence type="ECO:0000256" key="15">
    <source>
        <dbReference type="ARBA" id="ARBA00032605"/>
    </source>
</evidence>
<comment type="function">
    <text evidence="14 19">Joins adenosylcobinamide-GDP and alpha-ribazole to generate adenosylcobalamin (Ado-cobalamin). Also synthesizes adenosylcobalamin 5'-phosphate from adenosylcobinamide-GDP and alpha-ribazole 5'-phosphate.</text>
</comment>
<dbReference type="PANTHER" id="PTHR34148:SF1">
    <property type="entry name" value="ADENOSYLCOBINAMIDE-GDP RIBAZOLETRANSFERASE"/>
    <property type="match status" value="1"/>
</dbReference>
<evidence type="ECO:0000256" key="8">
    <source>
        <dbReference type="ARBA" id="ARBA00022573"/>
    </source>
</evidence>
<evidence type="ECO:0000256" key="7">
    <source>
        <dbReference type="ARBA" id="ARBA00022475"/>
    </source>
</evidence>
<dbReference type="EC" id="2.7.8.26" evidence="5 19"/>
<evidence type="ECO:0000256" key="18">
    <source>
        <dbReference type="ARBA" id="ARBA00049504"/>
    </source>
</evidence>
<accession>A0A2P8HL65</accession>
<dbReference type="RefSeq" id="WP_106588253.1">
    <property type="nucleotide sequence ID" value="NZ_PYAV01000005.1"/>
</dbReference>
<proteinExistence type="inferred from homology"/>
<comment type="catalytic activity">
    <reaction evidence="18 19">
        <text>alpha-ribazole 5'-phosphate + adenosylcob(III)inamide-GDP = adenosylcob(III)alamin 5'-phosphate + GMP + H(+)</text>
        <dbReference type="Rhea" id="RHEA:23560"/>
        <dbReference type="ChEBI" id="CHEBI:15378"/>
        <dbReference type="ChEBI" id="CHEBI:57918"/>
        <dbReference type="ChEBI" id="CHEBI:58115"/>
        <dbReference type="ChEBI" id="CHEBI:60487"/>
        <dbReference type="ChEBI" id="CHEBI:60493"/>
        <dbReference type="EC" id="2.7.8.26"/>
    </reaction>
</comment>
<sequence>MKQAVYGGVLAFQFLSRLPIPIQVPWNEKTMRWALRSYAFVGIVFGLILSGLALLLLPVLPLPLLALLLLTVWVWLSGGLHLDGLADVADAAGSNGSFETKQRILKDPNTGAYGVIVLLFLFAWKGGLLYALLLEGSAGLLALTLLPALARWQAVILLHAMPPLSSSGLAHMWQSHTTRGDAFIAGWPVVLAFILMFEYVWLVAAGALFLLLLGRWALKKFGGVNGDITGAAIEGGELWGLAIVWIYISFVTV</sequence>
<dbReference type="GO" id="GO:0051073">
    <property type="term" value="F:adenosylcobinamide-GDP ribazoletransferase activity"/>
    <property type="evidence" value="ECO:0007669"/>
    <property type="project" value="UniProtKB-UniRule"/>
</dbReference>
<dbReference type="EMBL" id="PYAV01000005">
    <property type="protein sequence ID" value="PSL46920.1"/>
    <property type="molecule type" value="Genomic_DNA"/>
</dbReference>
<name>A0A2P8HL65_9BACI</name>
<keyword evidence="11 19" id="KW-0460">Magnesium</keyword>
<dbReference type="NCBIfam" id="TIGR00317">
    <property type="entry name" value="cobS"/>
    <property type="match status" value="1"/>
</dbReference>
<evidence type="ECO:0000313" key="20">
    <source>
        <dbReference type="EMBL" id="PSL46920.1"/>
    </source>
</evidence>
<evidence type="ECO:0000256" key="14">
    <source>
        <dbReference type="ARBA" id="ARBA00025228"/>
    </source>
</evidence>
<comment type="pathway">
    <text evidence="3 19">Cofactor biosynthesis; adenosylcobalamin biosynthesis; adenosylcobalamin from cob(II)yrinate a,c-diamide: step 7/7.</text>
</comment>
<evidence type="ECO:0000256" key="11">
    <source>
        <dbReference type="ARBA" id="ARBA00022842"/>
    </source>
</evidence>
<keyword evidence="7 19" id="KW-1003">Cell membrane</keyword>
<comment type="subcellular location">
    <subcellularLocation>
        <location evidence="2 19">Cell membrane</location>
        <topology evidence="2 19">Multi-pass membrane protein</topology>
    </subcellularLocation>
</comment>
<feature type="transmembrane region" description="Helical" evidence="19">
    <location>
        <begin position="35"/>
        <end position="57"/>
    </location>
</feature>
<evidence type="ECO:0000313" key="21">
    <source>
        <dbReference type="Proteomes" id="UP000242310"/>
    </source>
</evidence>
<evidence type="ECO:0000256" key="2">
    <source>
        <dbReference type="ARBA" id="ARBA00004651"/>
    </source>
</evidence>
<evidence type="ECO:0000256" key="9">
    <source>
        <dbReference type="ARBA" id="ARBA00022679"/>
    </source>
</evidence>
<dbReference type="GO" id="GO:0005886">
    <property type="term" value="C:plasma membrane"/>
    <property type="evidence" value="ECO:0007669"/>
    <property type="project" value="UniProtKB-SubCell"/>
</dbReference>
<dbReference type="HAMAP" id="MF_00719">
    <property type="entry name" value="CobS"/>
    <property type="match status" value="1"/>
</dbReference>
<evidence type="ECO:0000256" key="6">
    <source>
        <dbReference type="ARBA" id="ARBA00015850"/>
    </source>
</evidence>
<evidence type="ECO:0000256" key="1">
    <source>
        <dbReference type="ARBA" id="ARBA00001946"/>
    </source>
</evidence>
<dbReference type="InterPro" id="IPR003805">
    <property type="entry name" value="CobS"/>
</dbReference>
<dbReference type="OrthoDB" id="9794626at2"/>
<reference evidence="20 21" key="1">
    <citation type="submission" date="2018-03" db="EMBL/GenBank/DDBJ databases">
        <title>Genomic Encyclopedia of Type Strains, Phase III (KMG-III): the genomes of soil and plant-associated and newly described type strains.</title>
        <authorList>
            <person name="Whitman W."/>
        </authorList>
    </citation>
    <scope>NUCLEOTIDE SEQUENCE [LARGE SCALE GENOMIC DNA]</scope>
    <source>
        <strain evidence="20 21">CGMCC 1.07653</strain>
    </source>
</reference>
<comment type="similarity">
    <text evidence="4 19">Belongs to the CobS family.</text>
</comment>
<keyword evidence="10 19" id="KW-0812">Transmembrane</keyword>
<protein>
    <recommendedName>
        <fullName evidence="6 19">Adenosylcobinamide-GDP ribazoletransferase</fullName>
        <ecNumber evidence="5 19">2.7.8.26</ecNumber>
    </recommendedName>
    <alternativeName>
        <fullName evidence="16 19">Cobalamin synthase</fullName>
    </alternativeName>
    <alternativeName>
        <fullName evidence="15 19">Cobalamin-5'-phosphate synthase</fullName>
    </alternativeName>
</protein>
<feature type="transmembrane region" description="Helical" evidence="19">
    <location>
        <begin position="111"/>
        <end position="133"/>
    </location>
</feature>
<dbReference type="GO" id="GO:0009236">
    <property type="term" value="P:cobalamin biosynthetic process"/>
    <property type="evidence" value="ECO:0007669"/>
    <property type="project" value="UniProtKB-UniRule"/>
</dbReference>
<evidence type="ECO:0000256" key="13">
    <source>
        <dbReference type="ARBA" id="ARBA00023136"/>
    </source>
</evidence>
<keyword evidence="21" id="KW-1185">Reference proteome</keyword>
<evidence type="ECO:0000256" key="16">
    <source>
        <dbReference type="ARBA" id="ARBA00032853"/>
    </source>
</evidence>
<keyword evidence="8 19" id="KW-0169">Cobalamin biosynthesis</keyword>
<organism evidence="20 21">
    <name type="scientific">Salsuginibacillus halophilus</name>
    <dbReference type="NCBI Taxonomy" id="517424"/>
    <lineage>
        <taxon>Bacteria</taxon>
        <taxon>Bacillati</taxon>
        <taxon>Bacillota</taxon>
        <taxon>Bacilli</taxon>
        <taxon>Bacillales</taxon>
        <taxon>Bacillaceae</taxon>
        <taxon>Salsuginibacillus</taxon>
    </lineage>
</organism>
<dbReference type="AlphaFoldDB" id="A0A2P8HL65"/>
<evidence type="ECO:0000256" key="10">
    <source>
        <dbReference type="ARBA" id="ARBA00022692"/>
    </source>
</evidence>
<evidence type="ECO:0000256" key="3">
    <source>
        <dbReference type="ARBA" id="ARBA00004663"/>
    </source>
</evidence>
<dbReference type="PANTHER" id="PTHR34148">
    <property type="entry name" value="ADENOSYLCOBINAMIDE-GDP RIBAZOLETRANSFERASE"/>
    <property type="match status" value="1"/>
</dbReference>
<comment type="cofactor">
    <cofactor evidence="1 19">
        <name>Mg(2+)</name>
        <dbReference type="ChEBI" id="CHEBI:18420"/>
    </cofactor>
</comment>
<evidence type="ECO:0000256" key="4">
    <source>
        <dbReference type="ARBA" id="ARBA00010561"/>
    </source>
</evidence>
<comment type="caution">
    <text evidence="20">The sequence shown here is derived from an EMBL/GenBank/DDBJ whole genome shotgun (WGS) entry which is preliminary data.</text>
</comment>
<dbReference type="Pfam" id="PF02654">
    <property type="entry name" value="CobS"/>
    <property type="match status" value="1"/>
</dbReference>
<evidence type="ECO:0000256" key="17">
    <source>
        <dbReference type="ARBA" id="ARBA00048623"/>
    </source>
</evidence>
<feature type="transmembrane region" description="Helical" evidence="19">
    <location>
        <begin position="140"/>
        <end position="162"/>
    </location>
</feature>
<comment type="catalytic activity">
    <reaction evidence="17 19">
        <text>alpha-ribazole + adenosylcob(III)inamide-GDP = adenosylcob(III)alamin + GMP + H(+)</text>
        <dbReference type="Rhea" id="RHEA:16049"/>
        <dbReference type="ChEBI" id="CHEBI:10329"/>
        <dbReference type="ChEBI" id="CHEBI:15378"/>
        <dbReference type="ChEBI" id="CHEBI:18408"/>
        <dbReference type="ChEBI" id="CHEBI:58115"/>
        <dbReference type="ChEBI" id="CHEBI:60487"/>
        <dbReference type="EC" id="2.7.8.26"/>
    </reaction>
</comment>
<evidence type="ECO:0000256" key="12">
    <source>
        <dbReference type="ARBA" id="ARBA00022989"/>
    </source>
</evidence>
<keyword evidence="9 19" id="KW-0808">Transferase</keyword>
<dbReference type="GO" id="GO:0008818">
    <property type="term" value="F:cobalamin 5'-phosphate synthase activity"/>
    <property type="evidence" value="ECO:0007669"/>
    <property type="project" value="UniProtKB-UniRule"/>
</dbReference>
<feature type="transmembrane region" description="Helical" evidence="19">
    <location>
        <begin position="182"/>
        <end position="213"/>
    </location>
</feature>
<dbReference type="Proteomes" id="UP000242310">
    <property type="component" value="Unassembled WGS sequence"/>
</dbReference>
<evidence type="ECO:0000256" key="19">
    <source>
        <dbReference type="HAMAP-Rule" id="MF_00719"/>
    </source>
</evidence>
<feature type="transmembrane region" description="Helical" evidence="19">
    <location>
        <begin position="64"/>
        <end position="82"/>
    </location>
</feature>
<dbReference type="UniPathway" id="UPA00148">
    <property type="reaction ID" value="UER00238"/>
</dbReference>
<gene>
    <name evidence="19" type="primary">cobS</name>
    <name evidence="20" type="ORF">B0H94_10571</name>
</gene>
<keyword evidence="12 19" id="KW-1133">Transmembrane helix</keyword>
<keyword evidence="13 19" id="KW-0472">Membrane</keyword>
<evidence type="ECO:0000256" key="5">
    <source>
        <dbReference type="ARBA" id="ARBA00013200"/>
    </source>
</evidence>